<evidence type="ECO:0000256" key="1">
    <source>
        <dbReference type="ARBA" id="ARBA00010552"/>
    </source>
</evidence>
<dbReference type="Pfam" id="PF01042">
    <property type="entry name" value="Ribonuc_L-PSP"/>
    <property type="match status" value="1"/>
</dbReference>
<dbReference type="EC" id="3.5.-.-" evidence="2"/>
<name>A0ABV6RVU0_9GAMM</name>
<dbReference type="CDD" id="cd00448">
    <property type="entry name" value="YjgF_YER057c_UK114_family"/>
    <property type="match status" value="1"/>
</dbReference>
<sequence length="153" mass="14885">MEITRMQPAGLVVSPAFSHVAIVPPGATTIYVGGQNGVDSSGSVVSADVAAQSVRAVDNASIALEAAGATLADVIQWTVFIAAGADLGAAYGAIAPRLATGGAPPLVTAAVVAGLGVPGALIEVSAIAAVMPGMHRTGAPSSENPTGENSQEK</sequence>
<dbReference type="PANTHER" id="PTHR11803:SF58">
    <property type="entry name" value="PROTEIN HMF1-RELATED"/>
    <property type="match status" value="1"/>
</dbReference>
<gene>
    <name evidence="2" type="ORF">ACFFGH_19535</name>
</gene>
<dbReference type="EMBL" id="JBHLTG010000005">
    <property type="protein sequence ID" value="MFC0680033.1"/>
    <property type="molecule type" value="Genomic_DNA"/>
</dbReference>
<accession>A0ABV6RVU0</accession>
<protein>
    <submittedName>
        <fullName evidence="2">RidA family protein</fullName>
        <ecNumber evidence="2">3.5.-.-</ecNumber>
    </submittedName>
</protein>
<comment type="similarity">
    <text evidence="1">Belongs to the RutC family.</text>
</comment>
<keyword evidence="3" id="KW-1185">Reference proteome</keyword>
<comment type="caution">
    <text evidence="2">The sequence shown here is derived from an EMBL/GenBank/DDBJ whole genome shotgun (WGS) entry which is preliminary data.</text>
</comment>
<dbReference type="GO" id="GO:0016787">
    <property type="term" value="F:hydrolase activity"/>
    <property type="evidence" value="ECO:0007669"/>
    <property type="project" value="UniProtKB-KW"/>
</dbReference>
<dbReference type="Gene3D" id="3.30.1330.40">
    <property type="entry name" value="RutC-like"/>
    <property type="match status" value="1"/>
</dbReference>
<dbReference type="SUPFAM" id="SSF55298">
    <property type="entry name" value="YjgF-like"/>
    <property type="match status" value="1"/>
</dbReference>
<evidence type="ECO:0000313" key="3">
    <source>
        <dbReference type="Proteomes" id="UP001589896"/>
    </source>
</evidence>
<proteinExistence type="inferred from homology"/>
<organism evidence="2 3">
    <name type="scientific">Lysobacter korlensis</name>
    <dbReference type="NCBI Taxonomy" id="553636"/>
    <lineage>
        <taxon>Bacteria</taxon>
        <taxon>Pseudomonadati</taxon>
        <taxon>Pseudomonadota</taxon>
        <taxon>Gammaproteobacteria</taxon>
        <taxon>Lysobacterales</taxon>
        <taxon>Lysobacteraceae</taxon>
        <taxon>Lysobacter</taxon>
    </lineage>
</organism>
<evidence type="ECO:0000313" key="2">
    <source>
        <dbReference type="EMBL" id="MFC0680033.1"/>
    </source>
</evidence>
<dbReference type="RefSeq" id="WP_386671412.1">
    <property type="nucleotide sequence ID" value="NZ_JBHLTG010000005.1"/>
</dbReference>
<dbReference type="Proteomes" id="UP001589896">
    <property type="component" value="Unassembled WGS sequence"/>
</dbReference>
<keyword evidence="2" id="KW-0378">Hydrolase</keyword>
<dbReference type="InterPro" id="IPR035959">
    <property type="entry name" value="RutC-like_sf"/>
</dbReference>
<reference evidence="2 3" key="1">
    <citation type="submission" date="2024-09" db="EMBL/GenBank/DDBJ databases">
        <authorList>
            <person name="Sun Q."/>
            <person name="Mori K."/>
        </authorList>
    </citation>
    <scope>NUCLEOTIDE SEQUENCE [LARGE SCALE GENOMIC DNA]</scope>
    <source>
        <strain evidence="2 3">KCTC 23076</strain>
    </source>
</reference>
<dbReference type="PANTHER" id="PTHR11803">
    <property type="entry name" value="2-IMINOBUTANOATE/2-IMINOPROPANOATE DEAMINASE RIDA"/>
    <property type="match status" value="1"/>
</dbReference>
<dbReference type="InterPro" id="IPR006175">
    <property type="entry name" value="YjgF/YER057c/UK114"/>
</dbReference>